<keyword evidence="2" id="KW-1003">Cell membrane</keyword>
<feature type="transmembrane region" description="Helical" evidence="7">
    <location>
        <begin position="73"/>
        <end position="93"/>
    </location>
</feature>
<feature type="transmembrane region" description="Helical" evidence="7">
    <location>
        <begin position="330"/>
        <end position="353"/>
    </location>
</feature>
<feature type="transmembrane region" description="Helical" evidence="7">
    <location>
        <begin position="128"/>
        <end position="151"/>
    </location>
</feature>
<dbReference type="InterPro" id="IPR043428">
    <property type="entry name" value="LivM-like"/>
</dbReference>
<feature type="transmembrane region" description="Helical" evidence="7">
    <location>
        <begin position="20"/>
        <end position="42"/>
    </location>
</feature>
<comment type="subcellular location">
    <subcellularLocation>
        <location evidence="1">Cell membrane</location>
        <topology evidence="1">Multi-pass membrane protein</topology>
    </subcellularLocation>
</comment>
<dbReference type="OrthoDB" id="9789927at2"/>
<dbReference type="PANTHER" id="PTHR30482">
    <property type="entry name" value="HIGH-AFFINITY BRANCHED-CHAIN AMINO ACID TRANSPORT SYSTEM PERMEASE"/>
    <property type="match status" value="1"/>
</dbReference>
<evidence type="ECO:0000256" key="5">
    <source>
        <dbReference type="ARBA" id="ARBA00023136"/>
    </source>
</evidence>
<gene>
    <name evidence="8" type="primary">urtC</name>
    <name evidence="8" type="ORF">ESB00_05800</name>
</gene>
<evidence type="ECO:0000313" key="9">
    <source>
        <dbReference type="Proteomes" id="UP000290218"/>
    </source>
</evidence>
<evidence type="ECO:0000256" key="2">
    <source>
        <dbReference type="ARBA" id="ARBA00022475"/>
    </source>
</evidence>
<reference evidence="8 9" key="1">
    <citation type="submission" date="2019-01" db="EMBL/GenBank/DDBJ databases">
        <title>Lacunisphaera sp. strain TWA-58.</title>
        <authorList>
            <person name="Chen W.-M."/>
        </authorList>
    </citation>
    <scope>NUCLEOTIDE SEQUENCE [LARGE SCALE GENOMIC DNA]</scope>
    <source>
        <strain evidence="8 9">TWA-58</strain>
    </source>
</reference>
<dbReference type="InterPro" id="IPR001851">
    <property type="entry name" value="ABC_transp_permease"/>
</dbReference>
<evidence type="ECO:0000256" key="4">
    <source>
        <dbReference type="ARBA" id="ARBA00022989"/>
    </source>
</evidence>
<dbReference type="NCBIfam" id="TIGR03408">
    <property type="entry name" value="urea_trans_UrtC"/>
    <property type="match status" value="1"/>
</dbReference>
<feature type="transmembrane region" description="Helical" evidence="7">
    <location>
        <begin position="208"/>
        <end position="227"/>
    </location>
</feature>
<name>A0A4Q1C996_9BACT</name>
<dbReference type="CDD" id="cd06581">
    <property type="entry name" value="TM_PBP1_LivM_like"/>
    <property type="match status" value="1"/>
</dbReference>
<comment type="caution">
    <text evidence="8">The sequence shown here is derived from an EMBL/GenBank/DDBJ whole genome shotgun (WGS) entry which is preliminary data.</text>
</comment>
<dbReference type="RefSeq" id="WP_129046777.1">
    <property type="nucleotide sequence ID" value="NZ_SDHX01000001.1"/>
</dbReference>
<feature type="transmembrane region" description="Helical" evidence="7">
    <location>
        <begin position="294"/>
        <end position="318"/>
    </location>
</feature>
<keyword evidence="5 7" id="KW-0472">Membrane</keyword>
<proteinExistence type="predicted"/>
<feature type="region of interest" description="Disordered" evidence="6">
    <location>
        <begin position="365"/>
        <end position="384"/>
    </location>
</feature>
<dbReference type="GO" id="GO:0005886">
    <property type="term" value="C:plasma membrane"/>
    <property type="evidence" value="ECO:0007669"/>
    <property type="project" value="UniProtKB-SubCell"/>
</dbReference>
<dbReference type="PANTHER" id="PTHR30482:SF4">
    <property type="entry name" value="SLR1201 PROTEIN"/>
    <property type="match status" value="1"/>
</dbReference>
<keyword evidence="3 7" id="KW-0812">Transmembrane</keyword>
<sequence>MSNSTPAPDNWLARHRVELGIVAVVAFAMIVVFPLLHASGVVSDFTIRLWGKYLCYALLALSVNLLWGSTGLLSLGQALFFTLGGYMHGMYLMRMIGELGQYKKPIPDFLVFLGWDRLPAFWEPFDSFPFAMMMVLLLPGLVAYLFGFLAFRSRIKGVYFSILTQALTYAASIMFFRNNLLLGGNNGFTDFKFILGHDIQASGTQRGLYVAAAVTLLLVYLFCRWLGRTKFGLVQQAIRDGENRVLFSGYATAHYKLFVFVLAALIAAIGGALYVPLVGIINPGEMQAEKSLEAVVWVAVGGRGTLLGPILGAVSINFLKSWATRAYPDLWLIILGGLFILVVLFLPGGLVSLPARLKALGRKFTKPKAETASPETPASAPTKS</sequence>
<dbReference type="EMBL" id="SDHX01000001">
    <property type="protein sequence ID" value="RXK55412.1"/>
    <property type="molecule type" value="Genomic_DNA"/>
</dbReference>
<keyword evidence="4 7" id="KW-1133">Transmembrane helix</keyword>
<feature type="transmembrane region" description="Helical" evidence="7">
    <location>
        <begin position="257"/>
        <end position="282"/>
    </location>
</feature>
<dbReference type="Pfam" id="PF02653">
    <property type="entry name" value="BPD_transp_2"/>
    <property type="match status" value="1"/>
</dbReference>
<dbReference type="Proteomes" id="UP000290218">
    <property type="component" value="Unassembled WGS sequence"/>
</dbReference>
<keyword evidence="9" id="KW-1185">Reference proteome</keyword>
<dbReference type="AlphaFoldDB" id="A0A4Q1C996"/>
<protein>
    <submittedName>
        <fullName evidence="8">Urea ABC transporter permease subunit UrtC</fullName>
    </submittedName>
</protein>
<evidence type="ECO:0000256" key="7">
    <source>
        <dbReference type="SAM" id="Phobius"/>
    </source>
</evidence>
<evidence type="ECO:0000256" key="3">
    <source>
        <dbReference type="ARBA" id="ARBA00022692"/>
    </source>
</evidence>
<evidence type="ECO:0000313" key="8">
    <source>
        <dbReference type="EMBL" id="RXK55412.1"/>
    </source>
</evidence>
<evidence type="ECO:0000256" key="1">
    <source>
        <dbReference type="ARBA" id="ARBA00004651"/>
    </source>
</evidence>
<accession>A0A4Q1C996</accession>
<dbReference type="GO" id="GO:0015658">
    <property type="term" value="F:branched-chain amino acid transmembrane transporter activity"/>
    <property type="evidence" value="ECO:0007669"/>
    <property type="project" value="InterPro"/>
</dbReference>
<dbReference type="InterPro" id="IPR017778">
    <property type="entry name" value="ABC_transptr_urea_perm_UrtC"/>
</dbReference>
<feature type="transmembrane region" description="Helical" evidence="7">
    <location>
        <begin position="158"/>
        <end position="176"/>
    </location>
</feature>
<evidence type="ECO:0000256" key="6">
    <source>
        <dbReference type="SAM" id="MobiDB-lite"/>
    </source>
</evidence>
<organism evidence="8 9">
    <name type="scientific">Oleiharenicola lentus</name>
    <dbReference type="NCBI Taxonomy" id="2508720"/>
    <lineage>
        <taxon>Bacteria</taxon>
        <taxon>Pseudomonadati</taxon>
        <taxon>Verrucomicrobiota</taxon>
        <taxon>Opitutia</taxon>
        <taxon>Opitutales</taxon>
        <taxon>Opitutaceae</taxon>
        <taxon>Oleiharenicola</taxon>
    </lineage>
</organism>
<feature type="compositionally biased region" description="Polar residues" evidence="6">
    <location>
        <begin position="373"/>
        <end position="384"/>
    </location>
</feature>